<dbReference type="Gene3D" id="3.30.420.10">
    <property type="entry name" value="Ribonuclease H-like superfamily/Ribonuclease H"/>
    <property type="match status" value="1"/>
</dbReference>
<evidence type="ECO:0000313" key="18">
    <source>
        <dbReference type="Proteomes" id="UP000824125"/>
    </source>
</evidence>
<evidence type="ECO:0000256" key="10">
    <source>
        <dbReference type="ARBA" id="ARBA00022932"/>
    </source>
</evidence>
<dbReference type="Gene3D" id="1.10.150.20">
    <property type="entry name" value="5' to 3' exonuclease, C-terminal subdomain"/>
    <property type="match status" value="1"/>
</dbReference>
<dbReference type="Pfam" id="PF02739">
    <property type="entry name" value="5_3_exonuc_N"/>
    <property type="match status" value="1"/>
</dbReference>
<dbReference type="InterPro" id="IPR029060">
    <property type="entry name" value="PIN-like_dom_sf"/>
</dbReference>
<dbReference type="GO" id="GO:0008409">
    <property type="term" value="F:5'-3' exonuclease activity"/>
    <property type="evidence" value="ECO:0007669"/>
    <property type="project" value="InterPro"/>
</dbReference>
<dbReference type="SMART" id="SM00279">
    <property type="entry name" value="HhH2"/>
    <property type="match status" value="1"/>
</dbReference>
<dbReference type="InterPro" id="IPR012337">
    <property type="entry name" value="RNaseH-like_sf"/>
</dbReference>
<dbReference type="InterPro" id="IPR038969">
    <property type="entry name" value="FEN"/>
</dbReference>
<evidence type="ECO:0000256" key="9">
    <source>
        <dbReference type="ARBA" id="ARBA00022801"/>
    </source>
</evidence>
<keyword evidence="8" id="KW-0227">DNA damage</keyword>
<dbReference type="InterPro" id="IPR036397">
    <property type="entry name" value="RNaseH_sf"/>
</dbReference>
<dbReference type="SUPFAM" id="SSF88723">
    <property type="entry name" value="PIN domain-like"/>
    <property type="match status" value="1"/>
</dbReference>
<evidence type="ECO:0000256" key="1">
    <source>
        <dbReference type="ARBA" id="ARBA00007705"/>
    </source>
</evidence>
<dbReference type="GO" id="GO:0017108">
    <property type="term" value="F:5'-flap endonuclease activity"/>
    <property type="evidence" value="ECO:0007669"/>
    <property type="project" value="InterPro"/>
</dbReference>
<keyword evidence="5" id="KW-0548">Nucleotidyltransferase</keyword>
<dbReference type="InterPro" id="IPR002421">
    <property type="entry name" value="5-3_exonuclease"/>
</dbReference>
<reference evidence="17" key="1">
    <citation type="submission" date="2020-10" db="EMBL/GenBank/DDBJ databases">
        <authorList>
            <person name="Gilroy R."/>
        </authorList>
    </citation>
    <scope>NUCLEOTIDE SEQUENCE</scope>
    <source>
        <strain evidence="17">CHK176-6737</strain>
    </source>
</reference>
<accession>A0A9D1SPE0</accession>
<evidence type="ECO:0000256" key="12">
    <source>
        <dbReference type="ARBA" id="ARBA00023204"/>
    </source>
</evidence>
<evidence type="ECO:0000256" key="7">
    <source>
        <dbReference type="ARBA" id="ARBA00022722"/>
    </source>
</evidence>
<dbReference type="SUPFAM" id="SSF53098">
    <property type="entry name" value="Ribonuclease H-like"/>
    <property type="match status" value="1"/>
</dbReference>
<evidence type="ECO:0000313" key="17">
    <source>
        <dbReference type="EMBL" id="HIU69843.1"/>
    </source>
</evidence>
<dbReference type="Pfam" id="PF00476">
    <property type="entry name" value="DNA_pol_A"/>
    <property type="match status" value="1"/>
</dbReference>
<dbReference type="FunFam" id="1.20.1060.10:FF:000001">
    <property type="entry name" value="DNA polymerase I"/>
    <property type="match status" value="1"/>
</dbReference>
<dbReference type="InterPro" id="IPR001098">
    <property type="entry name" value="DNA-dir_DNA_pol_A_palm_dom"/>
</dbReference>
<dbReference type="InterPro" id="IPR020045">
    <property type="entry name" value="DNA_polI_H3TH"/>
</dbReference>
<dbReference type="SUPFAM" id="SSF56672">
    <property type="entry name" value="DNA/RNA polymerases"/>
    <property type="match status" value="1"/>
</dbReference>
<dbReference type="GO" id="GO:0003677">
    <property type="term" value="F:DNA binding"/>
    <property type="evidence" value="ECO:0007669"/>
    <property type="project" value="UniProtKB-KW"/>
</dbReference>
<evidence type="ECO:0000256" key="11">
    <source>
        <dbReference type="ARBA" id="ARBA00023125"/>
    </source>
</evidence>
<dbReference type="GO" id="GO:0003887">
    <property type="term" value="F:DNA-directed DNA polymerase activity"/>
    <property type="evidence" value="ECO:0007669"/>
    <property type="project" value="UniProtKB-KW"/>
</dbReference>
<dbReference type="Pfam" id="PF22619">
    <property type="entry name" value="DNA_polI_exo1"/>
    <property type="match status" value="1"/>
</dbReference>
<evidence type="ECO:0000256" key="8">
    <source>
        <dbReference type="ARBA" id="ARBA00022763"/>
    </source>
</evidence>
<proteinExistence type="inferred from homology"/>
<reference evidence="17" key="2">
    <citation type="journal article" date="2021" name="PeerJ">
        <title>Extensive microbial diversity within the chicken gut microbiome revealed by metagenomics and culture.</title>
        <authorList>
            <person name="Gilroy R."/>
            <person name="Ravi A."/>
            <person name="Getino M."/>
            <person name="Pursley I."/>
            <person name="Horton D.L."/>
            <person name="Alikhan N.F."/>
            <person name="Baker D."/>
            <person name="Gharbi K."/>
            <person name="Hall N."/>
            <person name="Watson M."/>
            <person name="Adriaenssens E.M."/>
            <person name="Foster-Nyarko E."/>
            <person name="Jarju S."/>
            <person name="Secka A."/>
            <person name="Antonio M."/>
            <person name="Oren A."/>
            <person name="Chaudhuri R.R."/>
            <person name="La Ragione R."/>
            <person name="Hildebrand F."/>
            <person name="Pallen M.J."/>
        </authorList>
    </citation>
    <scope>NUCLEOTIDE SEQUENCE</scope>
    <source>
        <strain evidence="17">CHK176-6737</strain>
    </source>
</reference>
<keyword evidence="6" id="KW-0235">DNA replication</keyword>
<evidence type="ECO:0000256" key="15">
    <source>
        <dbReference type="ARBA" id="ARBA00050026"/>
    </source>
</evidence>
<keyword evidence="9" id="KW-0378">Hydrolase</keyword>
<comment type="function">
    <text evidence="14">5'-3' exonuclease acting preferentially on double-stranded DNA.</text>
</comment>
<dbReference type="GO" id="GO:0033567">
    <property type="term" value="P:DNA replication, Okazaki fragment processing"/>
    <property type="evidence" value="ECO:0007669"/>
    <property type="project" value="InterPro"/>
</dbReference>
<comment type="catalytic activity">
    <reaction evidence="13">
        <text>DNA(n) + a 2'-deoxyribonucleoside 5'-triphosphate = DNA(n+1) + diphosphate</text>
        <dbReference type="Rhea" id="RHEA:22508"/>
        <dbReference type="Rhea" id="RHEA-COMP:17339"/>
        <dbReference type="Rhea" id="RHEA-COMP:17340"/>
        <dbReference type="ChEBI" id="CHEBI:33019"/>
        <dbReference type="ChEBI" id="CHEBI:61560"/>
        <dbReference type="ChEBI" id="CHEBI:173112"/>
        <dbReference type="EC" id="2.7.7.7"/>
    </reaction>
</comment>
<keyword evidence="4" id="KW-0808">Transferase</keyword>
<comment type="similarity">
    <text evidence="1">Belongs to the DNA polymerase type-A family.</text>
</comment>
<dbReference type="Pfam" id="PF01367">
    <property type="entry name" value="5_3_exonuc"/>
    <property type="match status" value="1"/>
</dbReference>
<evidence type="ECO:0000256" key="5">
    <source>
        <dbReference type="ARBA" id="ARBA00022695"/>
    </source>
</evidence>
<dbReference type="SUPFAM" id="SSF47807">
    <property type="entry name" value="5' to 3' exonuclease, C-terminal subdomain"/>
    <property type="match status" value="1"/>
</dbReference>
<dbReference type="PANTHER" id="PTHR42646:SF2">
    <property type="entry name" value="5'-3' EXONUCLEASE FAMILY PROTEIN"/>
    <property type="match status" value="1"/>
</dbReference>
<dbReference type="Proteomes" id="UP000824125">
    <property type="component" value="Unassembled WGS sequence"/>
</dbReference>
<comment type="caution">
    <text evidence="17">The sequence shown here is derived from an EMBL/GenBank/DDBJ whole genome shotgun (WGS) entry which is preliminary data.</text>
</comment>
<dbReference type="CDD" id="cd06140">
    <property type="entry name" value="DNA_polA_I_Bacillus_like_exo"/>
    <property type="match status" value="1"/>
</dbReference>
<dbReference type="InterPro" id="IPR054690">
    <property type="entry name" value="DNA_polI_exonuclease"/>
</dbReference>
<evidence type="ECO:0000256" key="14">
    <source>
        <dbReference type="ARBA" id="ARBA00049957"/>
    </source>
</evidence>
<evidence type="ECO:0000256" key="6">
    <source>
        <dbReference type="ARBA" id="ARBA00022705"/>
    </source>
</evidence>
<organism evidence="17 18">
    <name type="scientific">Candidatus Scybalenecus merdavium</name>
    <dbReference type="NCBI Taxonomy" id="2840939"/>
    <lineage>
        <taxon>Bacteria</taxon>
        <taxon>Bacillati</taxon>
        <taxon>Bacillota</taxon>
        <taxon>Clostridia</taxon>
        <taxon>Eubacteriales</taxon>
        <taxon>Oscillospiraceae</taxon>
        <taxon>Oscillospiraceae incertae sedis</taxon>
        <taxon>Candidatus Scybalenecus</taxon>
    </lineage>
</organism>
<keyword evidence="7" id="KW-0540">Nuclease</keyword>
<evidence type="ECO:0000256" key="4">
    <source>
        <dbReference type="ARBA" id="ARBA00022679"/>
    </source>
</evidence>
<gene>
    <name evidence="17" type="ORF">IAD23_07805</name>
</gene>
<dbReference type="Gene3D" id="3.40.50.1010">
    <property type="entry name" value="5'-nuclease"/>
    <property type="match status" value="1"/>
</dbReference>
<keyword evidence="11" id="KW-0238">DNA-binding</keyword>
<evidence type="ECO:0000256" key="13">
    <source>
        <dbReference type="ARBA" id="ARBA00049244"/>
    </source>
</evidence>
<keyword evidence="12" id="KW-0234">DNA repair</keyword>
<dbReference type="EC" id="2.7.7.7" evidence="2"/>
<dbReference type="GO" id="GO:0006281">
    <property type="term" value="P:DNA repair"/>
    <property type="evidence" value="ECO:0007669"/>
    <property type="project" value="UniProtKB-KW"/>
</dbReference>
<name>A0A9D1SPE0_9FIRM</name>
<feature type="non-terminal residue" evidence="17">
    <location>
        <position position="578"/>
    </location>
</feature>
<evidence type="ECO:0000256" key="2">
    <source>
        <dbReference type="ARBA" id="ARBA00012417"/>
    </source>
</evidence>
<protein>
    <recommendedName>
        <fullName evidence="15">5'-3' exonuclease</fullName>
        <ecNumber evidence="2">2.7.7.7</ecNumber>
    </recommendedName>
    <alternativeName>
        <fullName evidence="3">DNA polymerase I</fullName>
    </alternativeName>
</protein>
<evidence type="ECO:0000259" key="16">
    <source>
        <dbReference type="SMART" id="SM00475"/>
    </source>
</evidence>
<dbReference type="InterPro" id="IPR008918">
    <property type="entry name" value="HhH2"/>
</dbReference>
<dbReference type="Gene3D" id="1.20.1060.10">
    <property type="entry name" value="Taq DNA Polymerase, Chain T, domain 4"/>
    <property type="match status" value="1"/>
</dbReference>
<dbReference type="PANTHER" id="PTHR42646">
    <property type="entry name" value="FLAP ENDONUCLEASE XNI"/>
    <property type="match status" value="1"/>
</dbReference>
<dbReference type="AlphaFoldDB" id="A0A9D1SPE0"/>
<dbReference type="CDD" id="cd09859">
    <property type="entry name" value="PIN_53EXO"/>
    <property type="match status" value="1"/>
</dbReference>
<dbReference type="EMBL" id="DVNM01000045">
    <property type="protein sequence ID" value="HIU69843.1"/>
    <property type="molecule type" value="Genomic_DNA"/>
</dbReference>
<dbReference type="InterPro" id="IPR043502">
    <property type="entry name" value="DNA/RNA_pol_sf"/>
</dbReference>
<dbReference type="InterPro" id="IPR036279">
    <property type="entry name" value="5-3_exonuclease_C_sf"/>
</dbReference>
<dbReference type="FunFam" id="1.10.150.20:FF:000003">
    <property type="entry name" value="DNA polymerase I"/>
    <property type="match status" value="1"/>
</dbReference>
<feature type="domain" description="5'-3' exonuclease" evidence="16">
    <location>
        <begin position="1"/>
        <end position="259"/>
    </location>
</feature>
<sequence>MKLLVIDGNSIINRAFYGIRLLTNKAGVPTNAVLGFLRIYKKLCDLCTPDAAAAAFDLSEPTFRHKQYDAYKAGRRKMPDELAEQLPILKELLQDLGIRVLETPGFEADDILGTLSAACEKSGNDCFLATGDRDALQLVNDHTTVLLASNKETKAYTPQTLFDEYGVTPKEMIEIKALQGDASDNIPGVAGIGQKTALSLIQNYHSIDYIFSHLDTLDVKPGVRTKLQGSEESARMSKHIGTIVTDAPVDTNIETYRLGGGDKKAAAAKFRELELYSLIDTFDLGGEAPPAEETPETPVKTMQFTECTDTNELLNRLQNAGKAWFLPIKANGSVCGFYFVTDESVTRLQSGAAGFDAFCRAFLESKIEKYTYDLKATQHLAIALGCEVQNVRADLMLSAYVLRPTDGGSTLPRLAGEYGVPAPKCENAPEDAGDALEDALLLKPLIEKTQAALDDKEQALLGDVELPLVRVLAEMESEGFAADRAGIEAFSQMLSARIDKLTEEIYAYIGETFNINSPKQLGVALFEKLGLPCPKKTKSGYSTNAEVLEKLQDTHPVISLILEYRKLTKLKSTYCDGL</sequence>
<evidence type="ECO:0000256" key="3">
    <source>
        <dbReference type="ARBA" id="ARBA00020311"/>
    </source>
</evidence>
<dbReference type="SMART" id="SM00475">
    <property type="entry name" value="53EXOc"/>
    <property type="match status" value="1"/>
</dbReference>
<keyword evidence="10" id="KW-0239">DNA-directed DNA polymerase</keyword>
<dbReference type="InterPro" id="IPR020046">
    <property type="entry name" value="5-3_exonucl_a-hlix_arch_N"/>
</dbReference>
<dbReference type="CDD" id="cd09898">
    <property type="entry name" value="H3TH_53EXO"/>
    <property type="match status" value="1"/>
</dbReference>